<accession>A0A517RC30</accession>
<dbReference type="OrthoDB" id="127333at2"/>
<gene>
    <name evidence="1" type="ORF">Pan241w_15010</name>
</gene>
<evidence type="ECO:0008006" key="3">
    <source>
        <dbReference type="Google" id="ProtNLM"/>
    </source>
</evidence>
<dbReference type="RefSeq" id="WP_145213011.1">
    <property type="nucleotide sequence ID" value="NZ_CP036269.1"/>
</dbReference>
<keyword evidence="2" id="KW-1185">Reference proteome</keyword>
<dbReference type="PANTHER" id="PTHR43737">
    <property type="entry name" value="BLL7424 PROTEIN"/>
    <property type="match status" value="1"/>
</dbReference>
<sequence length="457" mass="50327">MLTILGKPTAKRGQFCDGVSRRSFLKIGGMALGGISLPGTLRAENESQTGSNHKAIINIYMPGGPSHIDLWDPKPEAPTEIRGEFNAIQTNVPGIQICELFPRMAAMMDKFVPVRSLSDADGRHDAYQCMTGRKFGSRQPPGGWPAAGAFVSNLQGPVNAAVPSNVALMYKTGNGTWGQPGTGGFLGVQHAPFNLVGRKARSSPENMVLQGITLERLRDRVKLQKAFDTFRREADTSGLMESMDVYSQQAMNILTTPQLADALDLSKEDPQILARYGKSDETFQRDGAPRMIENFCLARRLVEAGARFVSLNYSRWDWHGPDGMNFPKSREEFPLLDQGLSALVTDLHERGLDKDVSVVVWGEFGRTPKINQNNSRDHWPKVSCAMLAGGGMNTGQVIGKTNRKGEYAIDRPVKFQEVFATLYHQIGLDLNGTRIFDTSGTPQYLVDQGIEPLRELI</sequence>
<dbReference type="KEGG" id="gaz:Pan241w_15010"/>
<protein>
    <recommendedName>
        <fullName evidence="3">DUF1501 domain-containing protein</fullName>
    </recommendedName>
</protein>
<dbReference type="PANTHER" id="PTHR43737:SF1">
    <property type="entry name" value="DUF1501 DOMAIN-CONTAINING PROTEIN"/>
    <property type="match status" value="1"/>
</dbReference>
<proteinExistence type="predicted"/>
<reference evidence="1 2" key="1">
    <citation type="submission" date="2019-02" db="EMBL/GenBank/DDBJ databases">
        <title>Deep-cultivation of Planctomycetes and their phenomic and genomic characterization uncovers novel biology.</title>
        <authorList>
            <person name="Wiegand S."/>
            <person name="Jogler M."/>
            <person name="Boedeker C."/>
            <person name="Pinto D."/>
            <person name="Vollmers J."/>
            <person name="Rivas-Marin E."/>
            <person name="Kohn T."/>
            <person name="Peeters S.H."/>
            <person name="Heuer A."/>
            <person name="Rast P."/>
            <person name="Oberbeckmann S."/>
            <person name="Bunk B."/>
            <person name="Jeske O."/>
            <person name="Meyerdierks A."/>
            <person name="Storesund J.E."/>
            <person name="Kallscheuer N."/>
            <person name="Luecker S."/>
            <person name="Lage O.M."/>
            <person name="Pohl T."/>
            <person name="Merkel B.J."/>
            <person name="Hornburger P."/>
            <person name="Mueller R.-W."/>
            <person name="Bruemmer F."/>
            <person name="Labrenz M."/>
            <person name="Spormann A.M."/>
            <person name="Op den Camp H."/>
            <person name="Overmann J."/>
            <person name="Amann R."/>
            <person name="Jetten M.S.M."/>
            <person name="Mascher T."/>
            <person name="Medema M.H."/>
            <person name="Devos D.P."/>
            <person name="Kaster A.-K."/>
            <person name="Ovreas L."/>
            <person name="Rohde M."/>
            <person name="Galperin M.Y."/>
            <person name="Jogler C."/>
        </authorList>
    </citation>
    <scope>NUCLEOTIDE SEQUENCE [LARGE SCALE GENOMIC DNA]</scope>
    <source>
        <strain evidence="1 2">Pan241w</strain>
    </source>
</reference>
<dbReference type="PROSITE" id="PS51318">
    <property type="entry name" value="TAT"/>
    <property type="match status" value="1"/>
</dbReference>
<dbReference type="EMBL" id="CP036269">
    <property type="protein sequence ID" value="QDT41440.1"/>
    <property type="molecule type" value="Genomic_DNA"/>
</dbReference>
<organism evidence="1 2">
    <name type="scientific">Gimesia alba</name>
    <dbReference type="NCBI Taxonomy" id="2527973"/>
    <lineage>
        <taxon>Bacteria</taxon>
        <taxon>Pseudomonadati</taxon>
        <taxon>Planctomycetota</taxon>
        <taxon>Planctomycetia</taxon>
        <taxon>Planctomycetales</taxon>
        <taxon>Planctomycetaceae</taxon>
        <taxon>Gimesia</taxon>
    </lineage>
</organism>
<dbReference type="AlphaFoldDB" id="A0A517RC30"/>
<dbReference type="InterPro" id="IPR010869">
    <property type="entry name" value="DUF1501"/>
</dbReference>
<dbReference type="InterPro" id="IPR006311">
    <property type="entry name" value="TAT_signal"/>
</dbReference>
<evidence type="ECO:0000313" key="2">
    <source>
        <dbReference type="Proteomes" id="UP000317171"/>
    </source>
</evidence>
<name>A0A517RC30_9PLAN</name>
<dbReference type="Proteomes" id="UP000317171">
    <property type="component" value="Chromosome"/>
</dbReference>
<dbReference type="InterPro" id="IPR017850">
    <property type="entry name" value="Alkaline_phosphatase_core_sf"/>
</dbReference>
<dbReference type="Pfam" id="PF07394">
    <property type="entry name" value="DUF1501"/>
    <property type="match status" value="1"/>
</dbReference>
<evidence type="ECO:0000313" key="1">
    <source>
        <dbReference type="EMBL" id="QDT41440.1"/>
    </source>
</evidence>
<dbReference type="SUPFAM" id="SSF53649">
    <property type="entry name" value="Alkaline phosphatase-like"/>
    <property type="match status" value="1"/>
</dbReference>